<proteinExistence type="predicted"/>
<evidence type="ECO:0000313" key="9">
    <source>
        <dbReference type="Proteomes" id="UP000886804"/>
    </source>
</evidence>
<dbReference type="PANTHER" id="PTHR30518">
    <property type="entry name" value="ENDOLYTIC MUREIN TRANSGLYCOSYLASE"/>
    <property type="match status" value="1"/>
</dbReference>
<feature type="transmembrane region" description="Helical" evidence="7">
    <location>
        <begin position="14"/>
        <end position="33"/>
    </location>
</feature>
<keyword evidence="6" id="KW-0961">Cell wall biogenesis/degradation</keyword>
<keyword evidence="1" id="KW-1003">Cell membrane</keyword>
<evidence type="ECO:0000256" key="7">
    <source>
        <dbReference type="SAM" id="Phobius"/>
    </source>
</evidence>
<evidence type="ECO:0000256" key="6">
    <source>
        <dbReference type="ARBA" id="ARBA00023316"/>
    </source>
</evidence>
<dbReference type="InterPro" id="IPR003770">
    <property type="entry name" value="MLTG-like"/>
</dbReference>
<dbReference type="Pfam" id="PF02618">
    <property type="entry name" value="YceG"/>
    <property type="match status" value="1"/>
</dbReference>
<evidence type="ECO:0000256" key="5">
    <source>
        <dbReference type="ARBA" id="ARBA00023239"/>
    </source>
</evidence>
<reference evidence="8" key="2">
    <citation type="submission" date="2021-04" db="EMBL/GenBank/DDBJ databases">
        <authorList>
            <person name="Gilroy R."/>
        </authorList>
    </citation>
    <scope>NUCLEOTIDE SEQUENCE</scope>
    <source>
        <strain evidence="8">CHK188-4685</strain>
    </source>
</reference>
<dbReference type="GO" id="GO:0016829">
    <property type="term" value="F:lyase activity"/>
    <property type="evidence" value="ECO:0007669"/>
    <property type="project" value="UniProtKB-KW"/>
</dbReference>
<protein>
    <submittedName>
        <fullName evidence="8">Endolytic transglycosylase MltG</fullName>
    </submittedName>
</protein>
<organism evidence="8 9">
    <name type="scientific">Candidatus Enterocloster faecavium</name>
    <dbReference type="NCBI Taxonomy" id="2838560"/>
    <lineage>
        <taxon>Bacteria</taxon>
        <taxon>Bacillati</taxon>
        <taxon>Bacillota</taxon>
        <taxon>Clostridia</taxon>
        <taxon>Lachnospirales</taxon>
        <taxon>Lachnospiraceae</taxon>
        <taxon>Enterocloster</taxon>
    </lineage>
</organism>
<gene>
    <name evidence="8" type="ORF">H9716_04295</name>
</gene>
<evidence type="ECO:0000256" key="2">
    <source>
        <dbReference type="ARBA" id="ARBA00022692"/>
    </source>
</evidence>
<dbReference type="EMBL" id="DWYS01000053">
    <property type="protein sequence ID" value="HJB07065.1"/>
    <property type="molecule type" value="Genomic_DNA"/>
</dbReference>
<evidence type="ECO:0000256" key="4">
    <source>
        <dbReference type="ARBA" id="ARBA00023136"/>
    </source>
</evidence>
<dbReference type="PANTHER" id="PTHR30518:SF2">
    <property type="entry name" value="ENDOLYTIC MUREIN TRANSGLYCOSYLASE"/>
    <property type="match status" value="1"/>
</dbReference>
<name>A0A9D2L6V9_9FIRM</name>
<reference evidence="8" key="1">
    <citation type="journal article" date="2021" name="PeerJ">
        <title>Extensive microbial diversity within the chicken gut microbiome revealed by metagenomics and culture.</title>
        <authorList>
            <person name="Gilroy R."/>
            <person name="Ravi A."/>
            <person name="Getino M."/>
            <person name="Pursley I."/>
            <person name="Horton D.L."/>
            <person name="Alikhan N.F."/>
            <person name="Baker D."/>
            <person name="Gharbi K."/>
            <person name="Hall N."/>
            <person name="Watson M."/>
            <person name="Adriaenssens E.M."/>
            <person name="Foster-Nyarko E."/>
            <person name="Jarju S."/>
            <person name="Secka A."/>
            <person name="Antonio M."/>
            <person name="Oren A."/>
            <person name="Chaudhuri R.R."/>
            <person name="La Ragione R."/>
            <person name="Hildebrand F."/>
            <person name="Pallen M.J."/>
        </authorList>
    </citation>
    <scope>NUCLEOTIDE SEQUENCE</scope>
    <source>
        <strain evidence="8">CHK188-4685</strain>
    </source>
</reference>
<keyword evidence="5" id="KW-0456">Lyase</keyword>
<keyword evidence="2 7" id="KW-0812">Transmembrane</keyword>
<dbReference type="Gene3D" id="3.30.1490.480">
    <property type="entry name" value="Endolytic murein transglycosylase"/>
    <property type="match status" value="1"/>
</dbReference>
<evidence type="ECO:0000313" key="8">
    <source>
        <dbReference type="EMBL" id="HJB07065.1"/>
    </source>
</evidence>
<sequence length="133" mass="14997">MSNTTNDINRVTTAIIRISIKLIVCALVILILYEGISRGFAFGHAIFYEEAVDAPPGVERTVVIEEGDTVSDIADLLMDQGLITNKIAFIFQSRFYEYDTFYPGTYELNTSMTSKEILQELNTQPETQEDEET</sequence>
<evidence type="ECO:0000256" key="3">
    <source>
        <dbReference type="ARBA" id="ARBA00022989"/>
    </source>
</evidence>
<dbReference type="AlphaFoldDB" id="A0A9D2L6V9"/>
<keyword evidence="4 7" id="KW-0472">Membrane</keyword>
<evidence type="ECO:0000256" key="1">
    <source>
        <dbReference type="ARBA" id="ARBA00022475"/>
    </source>
</evidence>
<keyword evidence="3 7" id="KW-1133">Transmembrane helix</keyword>
<accession>A0A9D2L6V9</accession>
<dbReference type="Proteomes" id="UP000886804">
    <property type="component" value="Unassembled WGS sequence"/>
</dbReference>
<comment type="caution">
    <text evidence="8">The sequence shown here is derived from an EMBL/GenBank/DDBJ whole genome shotgun (WGS) entry which is preliminary data.</text>
</comment>
<dbReference type="GO" id="GO:0071555">
    <property type="term" value="P:cell wall organization"/>
    <property type="evidence" value="ECO:0007669"/>
    <property type="project" value="UniProtKB-KW"/>
</dbReference>